<evidence type="ECO:0000256" key="12">
    <source>
        <dbReference type="ARBA" id="ARBA00023136"/>
    </source>
</evidence>
<proteinExistence type="inferred from homology"/>
<organism evidence="15 16">
    <name type="scientific">Somion occarium</name>
    <dbReference type="NCBI Taxonomy" id="3059160"/>
    <lineage>
        <taxon>Eukaryota</taxon>
        <taxon>Fungi</taxon>
        <taxon>Dikarya</taxon>
        <taxon>Basidiomycota</taxon>
        <taxon>Agaricomycotina</taxon>
        <taxon>Agaricomycetes</taxon>
        <taxon>Polyporales</taxon>
        <taxon>Cerrenaceae</taxon>
        <taxon>Somion</taxon>
    </lineage>
</organism>
<dbReference type="EMBL" id="OZ037951">
    <property type="protein sequence ID" value="CAL1714230.1"/>
    <property type="molecule type" value="Genomic_DNA"/>
</dbReference>
<comment type="cofactor">
    <cofactor evidence="1">
        <name>heme</name>
        <dbReference type="ChEBI" id="CHEBI:30413"/>
    </cofactor>
</comment>
<accession>A0ABP1E2D9</accession>
<evidence type="ECO:0000256" key="6">
    <source>
        <dbReference type="ARBA" id="ARBA00022692"/>
    </source>
</evidence>
<protein>
    <recommendedName>
        <fullName evidence="17">Cytochrome P450</fullName>
    </recommendedName>
</protein>
<keyword evidence="5 13" id="KW-0349">Heme</keyword>
<evidence type="ECO:0000313" key="16">
    <source>
        <dbReference type="Proteomes" id="UP001497453"/>
    </source>
</evidence>
<dbReference type="Pfam" id="PF00067">
    <property type="entry name" value="p450"/>
    <property type="match status" value="1"/>
</dbReference>
<comment type="subcellular location">
    <subcellularLocation>
        <location evidence="2">Membrane</location>
    </subcellularLocation>
</comment>
<dbReference type="Proteomes" id="UP001497453">
    <property type="component" value="Chromosome 8"/>
</dbReference>
<sequence>MASNALSYDIAIECFTRLYMKEKVYLLVLSLTVIFCAWLLRRLSRIGSRERGLPPGPPTLPLIGNLHQFPMSFAHVKFMEWAQVYGDIISVKLGPQTVVVLSSPSLVRECIDLRSATTSDRPTLHIPKLLYDDNGEMSLARYGPTWKAMRRAARDILSHEACMKHLPIQHAEAGQLMYDLLEHPKEFYTHIYRYSASVIFSVVAGIHCSQFEGSVVEDLDSMLRQLEYILRPGGSPPVDLIPLLKYIPSRWALWKTKAKEVRAVQEKLFFGILDHCVDRIKREKRNDCFLEYVLDHQSHYGLDYRQMAYLGGTLFMAGADTTAVFLRWFIACMVTYPDIQKRAQQEVDEVIGLDKSPVLDDIEKLPYLRAIIKEVHRFRPITPTAVPHSATADERVGDFLIPKGATIFMNVWAIYHHEDYFDNPELFNPERYIRSEHGAKPGVDTTGLRDDLMFGGGRRICPGSHLASNSIFLNTMDFLWAFKFQPATDEVTGLPIPIDLNSYNGALIGSPTPFQCEIIPRSEAKAGMIREQFAAASPTFELFEQHTSLQDKPDDGA</sequence>
<keyword evidence="8 14" id="KW-1133">Transmembrane helix</keyword>
<evidence type="ECO:0000256" key="9">
    <source>
        <dbReference type="ARBA" id="ARBA00023002"/>
    </source>
</evidence>
<keyword evidence="9 13" id="KW-0560">Oxidoreductase</keyword>
<evidence type="ECO:0008006" key="17">
    <source>
        <dbReference type="Google" id="ProtNLM"/>
    </source>
</evidence>
<evidence type="ECO:0000256" key="10">
    <source>
        <dbReference type="ARBA" id="ARBA00023004"/>
    </source>
</evidence>
<dbReference type="PANTHER" id="PTHR46300:SF2">
    <property type="entry name" value="CYTOCHROME P450 MONOOXYGENASE ALNH-RELATED"/>
    <property type="match status" value="1"/>
</dbReference>
<evidence type="ECO:0000256" key="11">
    <source>
        <dbReference type="ARBA" id="ARBA00023033"/>
    </source>
</evidence>
<evidence type="ECO:0000256" key="3">
    <source>
        <dbReference type="ARBA" id="ARBA00005179"/>
    </source>
</evidence>
<comment type="similarity">
    <text evidence="4 13">Belongs to the cytochrome P450 family.</text>
</comment>
<keyword evidence="10 13" id="KW-0408">Iron</keyword>
<keyword evidence="11 13" id="KW-0503">Monooxygenase</keyword>
<dbReference type="PROSITE" id="PS00086">
    <property type="entry name" value="CYTOCHROME_P450"/>
    <property type="match status" value="1"/>
</dbReference>
<evidence type="ECO:0000256" key="14">
    <source>
        <dbReference type="SAM" id="Phobius"/>
    </source>
</evidence>
<evidence type="ECO:0000256" key="13">
    <source>
        <dbReference type="RuleBase" id="RU000461"/>
    </source>
</evidence>
<dbReference type="PRINTS" id="PR00463">
    <property type="entry name" value="EP450I"/>
</dbReference>
<dbReference type="InterPro" id="IPR036396">
    <property type="entry name" value="Cyt_P450_sf"/>
</dbReference>
<evidence type="ECO:0000256" key="1">
    <source>
        <dbReference type="ARBA" id="ARBA00001971"/>
    </source>
</evidence>
<dbReference type="CDD" id="cd11065">
    <property type="entry name" value="CYP64-like"/>
    <property type="match status" value="1"/>
</dbReference>
<dbReference type="InterPro" id="IPR002401">
    <property type="entry name" value="Cyt_P450_E_grp-I"/>
</dbReference>
<name>A0ABP1E2D9_9APHY</name>
<keyword evidence="6 14" id="KW-0812">Transmembrane</keyword>
<dbReference type="SUPFAM" id="SSF48264">
    <property type="entry name" value="Cytochrome P450"/>
    <property type="match status" value="1"/>
</dbReference>
<dbReference type="InterPro" id="IPR001128">
    <property type="entry name" value="Cyt_P450"/>
</dbReference>
<evidence type="ECO:0000256" key="8">
    <source>
        <dbReference type="ARBA" id="ARBA00022989"/>
    </source>
</evidence>
<dbReference type="PRINTS" id="PR00385">
    <property type="entry name" value="P450"/>
</dbReference>
<dbReference type="Gene3D" id="1.10.630.10">
    <property type="entry name" value="Cytochrome P450"/>
    <property type="match status" value="1"/>
</dbReference>
<evidence type="ECO:0000256" key="4">
    <source>
        <dbReference type="ARBA" id="ARBA00010617"/>
    </source>
</evidence>
<comment type="pathway">
    <text evidence="3">Secondary metabolite biosynthesis.</text>
</comment>
<keyword evidence="16" id="KW-1185">Reference proteome</keyword>
<gene>
    <name evidence="15" type="ORF">GFSPODELE1_LOCUS9671</name>
</gene>
<feature type="transmembrane region" description="Helical" evidence="14">
    <location>
        <begin position="24"/>
        <end position="41"/>
    </location>
</feature>
<keyword evidence="7 13" id="KW-0479">Metal-binding</keyword>
<dbReference type="PANTHER" id="PTHR46300">
    <property type="entry name" value="P450, PUTATIVE (EUROFUNG)-RELATED-RELATED"/>
    <property type="match status" value="1"/>
</dbReference>
<evidence type="ECO:0000256" key="7">
    <source>
        <dbReference type="ARBA" id="ARBA00022723"/>
    </source>
</evidence>
<evidence type="ECO:0000256" key="2">
    <source>
        <dbReference type="ARBA" id="ARBA00004370"/>
    </source>
</evidence>
<evidence type="ECO:0000256" key="5">
    <source>
        <dbReference type="ARBA" id="ARBA00022617"/>
    </source>
</evidence>
<keyword evidence="12 14" id="KW-0472">Membrane</keyword>
<dbReference type="InterPro" id="IPR050364">
    <property type="entry name" value="Cytochrome_P450_fung"/>
</dbReference>
<dbReference type="InterPro" id="IPR017972">
    <property type="entry name" value="Cyt_P450_CS"/>
</dbReference>
<evidence type="ECO:0000313" key="15">
    <source>
        <dbReference type="EMBL" id="CAL1714230.1"/>
    </source>
</evidence>
<reference evidence="16" key="1">
    <citation type="submission" date="2024-04" db="EMBL/GenBank/DDBJ databases">
        <authorList>
            <person name="Shaw F."/>
            <person name="Minotto A."/>
        </authorList>
    </citation>
    <scope>NUCLEOTIDE SEQUENCE [LARGE SCALE GENOMIC DNA]</scope>
</reference>